<comment type="caution">
    <text evidence="4">The sequence shown here is derived from an EMBL/GenBank/DDBJ whole genome shotgun (WGS) entry which is preliminary data.</text>
</comment>
<dbReference type="Pfam" id="PF02065">
    <property type="entry name" value="Melibiase"/>
    <property type="match status" value="1"/>
</dbReference>
<dbReference type="CDD" id="cd14791">
    <property type="entry name" value="GH36"/>
    <property type="match status" value="1"/>
</dbReference>
<evidence type="ECO:0000256" key="2">
    <source>
        <dbReference type="ARBA" id="ARBA00022801"/>
    </source>
</evidence>
<evidence type="ECO:0000256" key="1">
    <source>
        <dbReference type="ARBA" id="ARBA00009743"/>
    </source>
</evidence>
<dbReference type="AlphaFoldDB" id="A0A1J5SUD6"/>
<name>A0A1J5SUD6_9ZZZZ</name>
<dbReference type="InterPro" id="IPR002241">
    <property type="entry name" value="Glyco_hydro_27"/>
</dbReference>
<dbReference type="InterPro" id="IPR017853">
    <property type="entry name" value="GH"/>
</dbReference>
<comment type="similarity">
    <text evidence="1">Belongs to the glycosyl hydrolase 27 family.</text>
</comment>
<dbReference type="EMBL" id="MLJW01000036">
    <property type="protein sequence ID" value="OIR07637.1"/>
    <property type="molecule type" value="Genomic_DNA"/>
</dbReference>
<reference evidence="4" key="1">
    <citation type="submission" date="2016-10" db="EMBL/GenBank/DDBJ databases">
        <title>Sequence of Gallionella enrichment culture.</title>
        <authorList>
            <person name="Poehlein A."/>
            <person name="Muehling M."/>
            <person name="Daniel R."/>
        </authorList>
    </citation>
    <scope>NUCLEOTIDE SEQUENCE</scope>
</reference>
<protein>
    <submittedName>
        <fullName evidence="4">Melibiase</fullName>
    </submittedName>
</protein>
<organism evidence="4">
    <name type="scientific">mine drainage metagenome</name>
    <dbReference type="NCBI Taxonomy" id="410659"/>
    <lineage>
        <taxon>unclassified sequences</taxon>
        <taxon>metagenomes</taxon>
        <taxon>ecological metagenomes</taxon>
    </lineage>
</organism>
<dbReference type="PANTHER" id="PTHR11452">
    <property type="entry name" value="ALPHA-GALACTOSIDASE/ALPHA-N-ACETYLGALACTOSAMINIDASE"/>
    <property type="match status" value="1"/>
</dbReference>
<dbReference type="GO" id="GO:0016052">
    <property type="term" value="P:carbohydrate catabolic process"/>
    <property type="evidence" value="ECO:0007669"/>
    <property type="project" value="InterPro"/>
</dbReference>
<gene>
    <name evidence="4" type="ORF">GALL_103000</name>
</gene>
<proteinExistence type="inferred from homology"/>
<accession>A0A1J5SUD6</accession>
<keyword evidence="3" id="KW-0326">Glycosidase</keyword>
<keyword evidence="2" id="KW-0378">Hydrolase</keyword>
<evidence type="ECO:0000313" key="4">
    <source>
        <dbReference type="EMBL" id="OIR07637.1"/>
    </source>
</evidence>
<dbReference type="InterPro" id="IPR013785">
    <property type="entry name" value="Aldolase_TIM"/>
</dbReference>
<dbReference type="GO" id="GO:0004557">
    <property type="term" value="F:alpha-galactosidase activity"/>
    <property type="evidence" value="ECO:0007669"/>
    <property type="project" value="InterPro"/>
</dbReference>
<sequence length="686" mass="78397">MKKIFFLSTAILFSLSLQAQENATIAFNKNTLTISYGGHLIYSGKLSSTSLHYRFQKNQQLINNALHQTISINADNRSLIELSGEINGSDESIACESSAPDKGLRVVRHVAGQSNNLLNNAVYNRKEDWLLSFDVAIANARIKPKENHQYDAEINGREIIIRFLPHYYQKHRALGYFNPSQYSVWKKSVAGWCSWFAYFDKITETDIKNTADVISEKLQPYGLEYLQIDDGYQQVPIGLPDTWLKTNEKFPSGLKSIADYIKSKKLKPAIWTNVTFADSANAFKNKNLFVQNNNVPAFGNWVGYVMDGSNPQTIKTLISPVYKGLKDDGWQYFKLDALRHLKYEGYNSYADYFKTKKYNRNEAYRNIVKAVRKEIGADHFLLACWGIRPELVGIVDGCRIGNDGYSYAGLAQFNSYNNIIWRNDPDHIELSEKEAFRSCTATSLTGSLFMLTDKPEKYNDPFLIEAAKRSIPVLFTQPGQVYDVDPSRSSLINLADVEMSGSGARPFDASVSTTTGLFSLEINKPFEDWIVLGRLDERDKIIPFKDLGLDENKEYLIFEFWTKKFIGSFKKQFEPEAIDTNYKCQVFCFREKQDHPQLLATNRHISCGGYELKEVQWKNNILSGSSDVVAGDEYIIYLYEPENFIMNSINTDKQIKFKTSKEGNLRTIIFETGKTNGPINWEIKYQ</sequence>
<dbReference type="InterPro" id="IPR002252">
    <property type="entry name" value="Glyco_hydro_36"/>
</dbReference>
<dbReference type="SUPFAM" id="SSF51445">
    <property type="entry name" value="(Trans)glycosidases"/>
    <property type="match status" value="1"/>
</dbReference>
<evidence type="ECO:0000256" key="3">
    <source>
        <dbReference type="ARBA" id="ARBA00023295"/>
    </source>
</evidence>
<dbReference type="Gene3D" id="3.20.20.70">
    <property type="entry name" value="Aldolase class I"/>
    <property type="match status" value="1"/>
</dbReference>
<dbReference type="PANTHER" id="PTHR11452:SF33">
    <property type="entry name" value="ALPHA-GALACTOSIDASE 2"/>
    <property type="match status" value="1"/>
</dbReference>